<evidence type="ECO:0000256" key="2">
    <source>
        <dbReference type="SAM" id="SignalP"/>
    </source>
</evidence>
<dbReference type="PANTHER" id="PTHR40940:SF2">
    <property type="entry name" value="BATD"/>
    <property type="match status" value="1"/>
</dbReference>
<keyword evidence="1" id="KW-0472">Membrane</keyword>
<comment type="caution">
    <text evidence="3">The sequence shown here is derived from an EMBL/GenBank/DDBJ whole genome shotgun (WGS) entry which is preliminary data.</text>
</comment>
<dbReference type="InterPro" id="IPR025738">
    <property type="entry name" value="BatD"/>
</dbReference>
<name>A0AA37SLY5_9BACT</name>
<dbReference type="RefSeq" id="WP_235290788.1">
    <property type="nucleotide sequence ID" value="NZ_BSOH01000007.1"/>
</dbReference>
<organism evidence="3 4">
    <name type="scientific">Portibacter lacus</name>
    <dbReference type="NCBI Taxonomy" id="1099794"/>
    <lineage>
        <taxon>Bacteria</taxon>
        <taxon>Pseudomonadati</taxon>
        <taxon>Bacteroidota</taxon>
        <taxon>Saprospiria</taxon>
        <taxon>Saprospirales</taxon>
        <taxon>Haliscomenobacteraceae</taxon>
        <taxon>Portibacter</taxon>
    </lineage>
</organism>
<protein>
    <submittedName>
        <fullName evidence="3">Aerotolerance-like protein</fullName>
    </submittedName>
</protein>
<proteinExistence type="predicted"/>
<feature type="chain" id="PRO_5041250037" evidence="2">
    <location>
        <begin position="19"/>
        <end position="576"/>
    </location>
</feature>
<keyword evidence="1" id="KW-1133">Transmembrane helix</keyword>
<dbReference type="AlphaFoldDB" id="A0AA37SLY5"/>
<keyword evidence="2" id="KW-0732">Signal</keyword>
<evidence type="ECO:0000256" key="1">
    <source>
        <dbReference type="SAM" id="Phobius"/>
    </source>
</evidence>
<gene>
    <name evidence="3" type="ORF">GCM10007940_16480</name>
</gene>
<feature type="signal peptide" evidence="2">
    <location>
        <begin position="1"/>
        <end position="18"/>
    </location>
</feature>
<evidence type="ECO:0000313" key="3">
    <source>
        <dbReference type="EMBL" id="GLR17033.1"/>
    </source>
</evidence>
<dbReference type="EMBL" id="BSOH01000007">
    <property type="protein sequence ID" value="GLR17033.1"/>
    <property type="molecule type" value="Genomic_DNA"/>
</dbReference>
<dbReference type="Proteomes" id="UP001156666">
    <property type="component" value="Unassembled WGS sequence"/>
</dbReference>
<keyword evidence="4" id="KW-1185">Reference proteome</keyword>
<keyword evidence="1" id="KW-0812">Transmembrane</keyword>
<evidence type="ECO:0000313" key="4">
    <source>
        <dbReference type="Proteomes" id="UP001156666"/>
    </source>
</evidence>
<feature type="transmembrane region" description="Helical" evidence="1">
    <location>
        <begin position="428"/>
        <end position="449"/>
    </location>
</feature>
<sequence length="576" mass="64625">MRIGILLLFTFWFSFSFAQNNSVFYANASSLKVLEGDNFRVEFIMNNIKGTDFKPPVFDHFNIISGPNQTSSYSNVNGKVNQQFIYSYNLQTLKTGKFTIKAAYCNYNGDRLATAPFTITVVKRDEETLKASGLPTDKDIFVRLEVPRDSVYIGEKVSISYKLYTRKEVRSYDIKKEADYSGFFVLPQHSRDKKASQEQINGQTYNTQILEKRMLFPQQTGKFDIQGANVTLGLPDPNRRGSGFFFNSNLKSFPVKTNDLMISVIGLPSGAPTSFSGAIGTYQMEATLDKTKLSTDDAATLTITVAGNGDPKYILPPSQEHLEDFEIYDPNIIEKGEREMFGEIQTIKQFEYLIVPKKAGRQSFQAEFSYFDPGKNEYITLKSKVFQLMVEQGSGSANIVIEKEEGNDRNLTGIMPALKLSKHSKGLFGGPLHLSILGLSVLGIGFIFWKKKQLDIEAGIDPTIKKRNKARKIAEERLSQAEVFMKDENHRSFYEEISRSMLGFIADKLNVPNSEISKSNVALKLSAQGVEDEKVAEVSAILSNAELAVFAGKKDGDLEEVYIKTRDLISHLSEKI</sequence>
<reference evidence="3" key="2">
    <citation type="submission" date="2023-01" db="EMBL/GenBank/DDBJ databases">
        <title>Draft genome sequence of Portibacter lacus strain NBRC 108769.</title>
        <authorList>
            <person name="Sun Q."/>
            <person name="Mori K."/>
        </authorList>
    </citation>
    <scope>NUCLEOTIDE SEQUENCE</scope>
    <source>
        <strain evidence="3">NBRC 108769</strain>
    </source>
</reference>
<dbReference type="Pfam" id="PF13584">
    <property type="entry name" value="BatD"/>
    <property type="match status" value="3"/>
</dbReference>
<dbReference type="PANTHER" id="PTHR40940">
    <property type="entry name" value="PROTEIN BATD-RELATED"/>
    <property type="match status" value="1"/>
</dbReference>
<reference evidence="3" key="1">
    <citation type="journal article" date="2014" name="Int. J. Syst. Evol. Microbiol.">
        <title>Complete genome sequence of Corynebacterium casei LMG S-19264T (=DSM 44701T), isolated from a smear-ripened cheese.</title>
        <authorList>
            <consortium name="US DOE Joint Genome Institute (JGI-PGF)"/>
            <person name="Walter F."/>
            <person name="Albersmeier A."/>
            <person name="Kalinowski J."/>
            <person name="Ruckert C."/>
        </authorList>
    </citation>
    <scope>NUCLEOTIDE SEQUENCE</scope>
    <source>
        <strain evidence="3">NBRC 108769</strain>
    </source>
</reference>
<accession>A0AA37SLY5</accession>